<dbReference type="Gene3D" id="3.30.70.1060">
    <property type="entry name" value="Dimeric alpha+beta barrel"/>
    <property type="match status" value="1"/>
</dbReference>
<dbReference type="InterPro" id="IPR005545">
    <property type="entry name" value="YCII"/>
</dbReference>
<gene>
    <name evidence="2" type="ORF">C8A03DRAFT_34247</name>
</gene>
<organism evidence="2 3">
    <name type="scientific">Achaetomium macrosporum</name>
    <dbReference type="NCBI Taxonomy" id="79813"/>
    <lineage>
        <taxon>Eukaryota</taxon>
        <taxon>Fungi</taxon>
        <taxon>Dikarya</taxon>
        <taxon>Ascomycota</taxon>
        <taxon>Pezizomycotina</taxon>
        <taxon>Sordariomycetes</taxon>
        <taxon>Sordariomycetidae</taxon>
        <taxon>Sordariales</taxon>
        <taxon>Chaetomiaceae</taxon>
        <taxon>Achaetomium</taxon>
    </lineage>
</organism>
<reference evidence="2" key="2">
    <citation type="submission" date="2023-05" db="EMBL/GenBank/DDBJ databases">
        <authorList>
            <consortium name="Lawrence Berkeley National Laboratory"/>
            <person name="Steindorff A."/>
            <person name="Hensen N."/>
            <person name="Bonometti L."/>
            <person name="Westerberg I."/>
            <person name="Brannstrom I.O."/>
            <person name="Guillou S."/>
            <person name="Cros-Aarteil S."/>
            <person name="Calhoun S."/>
            <person name="Haridas S."/>
            <person name="Kuo A."/>
            <person name="Mondo S."/>
            <person name="Pangilinan J."/>
            <person name="Riley R."/>
            <person name="Labutti K."/>
            <person name="Andreopoulos B."/>
            <person name="Lipzen A."/>
            <person name="Chen C."/>
            <person name="Yanf M."/>
            <person name="Daum C."/>
            <person name="Ng V."/>
            <person name="Clum A."/>
            <person name="Ohm R."/>
            <person name="Martin F."/>
            <person name="Silar P."/>
            <person name="Natvig D."/>
            <person name="Lalanne C."/>
            <person name="Gautier V."/>
            <person name="Ament-Velasquez S.L."/>
            <person name="Kruys A."/>
            <person name="Hutchinson M.I."/>
            <person name="Powell A.J."/>
            <person name="Barry K."/>
            <person name="Miller A.N."/>
            <person name="Grigoriev I.V."/>
            <person name="Debuchy R."/>
            <person name="Gladieux P."/>
            <person name="Thoren M.H."/>
            <person name="Johannesson H."/>
        </authorList>
    </citation>
    <scope>NUCLEOTIDE SEQUENCE</scope>
    <source>
        <strain evidence="2">CBS 532.94</strain>
    </source>
</reference>
<dbReference type="AlphaFoldDB" id="A0AAN7CB69"/>
<dbReference type="InterPro" id="IPR011008">
    <property type="entry name" value="Dimeric_a/b-barrel"/>
</dbReference>
<dbReference type="Proteomes" id="UP001303760">
    <property type="component" value="Unassembled WGS sequence"/>
</dbReference>
<evidence type="ECO:0000313" key="3">
    <source>
        <dbReference type="Proteomes" id="UP001303760"/>
    </source>
</evidence>
<evidence type="ECO:0000259" key="1">
    <source>
        <dbReference type="Pfam" id="PF03795"/>
    </source>
</evidence>
<protein>
    <recommendedName>
        <fullName evidence="1">YCII-related domain-containing protein</fullName>
    </recommendedName>
</protein>
<keyword evidence="3" id="KW-1185">Reference proteome</keyword>
<sequence>MATGAAPNKTEWLVVVPDFPGVQQKRLEVRQQHFAGIGPFKESGVYQMGGAVLHEPPTSDDPTTFSFAGSTLVMQASTREEVIETLRKDIYAHSGVWDVEKASFPCPGLIVSSAIDPVVLCV</sequence>
<dbReference type="SUPFAM" id="SSF54909">
    <property type="entry name" value="Dimeric alpha+beta barrel"/>
    <property type="match status" value="1"/>
</dbReference>
<accession>A0AAN7CB69</accession>
<evidence type="ECO:0000313" key="2">
    <source>
        <dbReference type="EMBL" id="KAK4237773.1"/>
    </source>
</evidence>
<dbReference type="InterPro" id="IPR051807">
    <property type="entry name" value="Sec-metab_biosynth-assoc"/>
</dbReference>
<comment type="caution">
    <text evidence="2">The sequence shown here is derived from an EMBL/GenBank/DDBJ whole genome shotgun (WGS) entry which is preliminary data.</text>
</comment>
<dbReference type="Pfam" id="PF03795">
    <property type="entry name" value="YCII"/>
    <property type="match status" value="1"/>
</dbReference>
<reference evidence="2" key="1">
    <citation type="journal article" date="2023" name="Mol. Phylogenet. Evol.">
        <title>Genome-scale phylogeny and comparative genomics of the fungal order Sordariales.</title>
        <authorList>
            <person name="Hensen N."/>
            <person name="Bonometti L."/>
            <person name="Westerberg I."/>
            <person name="Brannstrom I.O."/>
            <person name="Guillou S."/>
            <person name="Cros-Aarteil S."/>
            <person name="Calhoun S."/>
            <person name="Haridas S."/>
            <person name="Kuo A."/>
            <person name="Mondo S."/>
            <person name="Pangilinan J."/>
            <person name="Riley R."/>
            <person name="LaButti K."/>
            <person name="Andreopoulos B."/>
            <person name="Lipzen A."/>
            <person name="Chen C."/>
            <person name="Yan M."/>
            <person name="Daum C."/>
            <person name="Ng V."/>
            <person name="Clum A."/>
            <person name="Steindorff A."/>
            <person name="Ohm R.A."/>
            <person name="Martin F."/>
            <person name="Silar P."/>
            <person name="Natvig D.O."/>
            <person name="Lalanne C."/>
            <person name="Gautier V."/>
            <person name="Ament-Velasquez S.L."/>
            <person name="Kruys A."/>
            <person name="Hutchinson M.I."/>
            <person name="Powell A.J."/>
            <person name="Barry K."/>
            <person name="Miller A.N."/>
            <person name="Grigoriev I.V."/>
            <person name="Debuchy R."/>
            <person name="Gladieux P."/>
            <person name="Hiltunen Thoren M."/>
            <person name="Johannesson H."/>
        </authorList>
    </citation>
    <scope>NUCLEOTIDE SEQUENCE</scope>
    <source>
        <strain evidence="2">CBS 532.94</strain>
    </source>
</reference>
<dbReference type="EMBL" id="MU860123">
    <property type="protein sequence ID" value="KAK4237773.1"/>
    <property type="molecule type" value="Genomic_DNA"/>
</dbReference>
<proteinExistence type="predicted"/>
<dbReference type="PANTHER" id="PTHR33606:SF3">
    <property type="entry name" value="PROTEIN YCII"/>
    <property type="match status" value="1"/>
</dbReference>
<name>A0AAN7CB69_9PEZI</name>
<dbReference type="PANTHER" id="PTHR33606">
    <property type="entry name" value="PROTEIN YCII"/>
    <property type="match status" value="1"/>
</dbReference>
<feature type="domain" description="YCII-related" evidence="1">
    <location>
        <begin position="12"/>
        <end position="98"/>
    </location>
</feature>